<sequence length="42" mass="4700">MKNFARIVMVCGSCRKRGGIPVSITRIEYDVDMQGIAMGEEH</sequence>
<name>A0AAW9HTG5_9ACTO</name>
<dbReference type="RefSeq" id="WP_306718249.1">
    <property type="nucleotide sequence ID" value="NZ_JAWNFT010000003.1"/>
</dbReference>
<reference evidence="2 3" key="1">
    <citation type="submission" date="2023-10" db="EMBL/GenBank/DDBJ databases">
        <title>Whole Genome based description of the genera Actinobaculum and Actinotignum reveals a complex phylogenetic relationship within the species included in the genus Actinotignum.</title>
        <authorList>
            <person name="Jensen C.S."/>
            <person name="Dargis R."/>
            <person name="Kemp M."/>
            <person name="Christensen J.J."/>
        </authorList>
    </citation>
    <scope>NUCLEOTIDE SEQUENCE</scope>
    <source>
        <strain evidence="2">SLA_B511</strain>
        <strain evidence="1 3">SLA_B974</strain>
    </source>
</reference>
<dbReference type="EMBL" id="JAWNGA010000001">
    <property type="protein sequence ID" value="MDY5132333.1"/>
    <property type="molecule type" value="Genomic_DNA"/>
</dbReference>
<evidence type="ECO:0000313" key="2">
    <source>
        <dbReference type="EMBL" id="MDY5154963.1"/>
    </source>
</evidence>
<evidence type="ECO:0000313" key="3">
    <source>
        <dbReference type="Proteomes" id="UP001275049"/>
    </source>
</evidence>
<comment type="caution">
    <text evidence="2">The sequence shown here is derived from an EMBL/GenBank/DDBJ whole genome shotgun (WGS) entry which is preliminary data.</text>
</comment>
<dbReference type="Proteomes" id="UP001281731">
    <property type="component" value="Unassembled WGS sequence"/>
</dbReference>
<dbReference type="AlphaFoldDB" id="A0AAW9HTG5"/>
<protein>
    <submittedName>
        <fullName evidence="2">Uncharacterized protein</fullName>
    </submittedName>
</protein>
<accession>A0AAW9HTG5</accession>
<proteinExistence type="predicted"/>
<gene>
    <name evidence="2" type="ORF">R6G80_04395</name>
    <name evidence="1" type="ORF">R6G86_01065</name>
</gene>
<keyword evidence="3" id="KW-1185">Reference proteome</keyword>
<evidence type="ECO:0000313" key="1">
    <source>
        <dbReference type="EMBL" id="MDY5132333.1"/>
    </source>
</evidence>
<organism evidence="2 4">
    <name type="scientific">Actinotignum urinale</name>
    <dbReference type="NCBI Taxonomy" id="190146"/>
    <lineage>
        <taxon>Bacteria</taxon>
        <taxon>Bacillati</taxon>
        <taxon>Actinomycetota</taxon>
        <taxon>Actinomycetes</taxon>
        <taxon>Actinomycetales</taxon>
        <taxon>Actinomycetaceae</taxon>
        <taxon>Actinotignum</taxon>
    </lineage>
</organism>
<evidence type="ECO:0000313" key="4">
    <source>
        <dbReference type="Proteomes" id="UP001281731"/>
    </source>
</evidence>
<dbReference type="Proteomes" id="UP001275049">
    <property type="component" value="Unassembled WGS sequence"/>
</dbReference>
<dbReference type="EMBL" id="JAWNGC010000004">
    <property type="protein sequence ID" value="MDY5154963.1"/>
    <property type="molecule type" value="Genomic_DNA"/>
</dbReference>